<keyword evidence="11" id="KW-1185">Reference proteome</keyword>
<keyword evidence="4 10" id="KW-0067">ATP-binding</keyword>
<dbReference type="Proteomes" id="UP000242310">
    <property type="component" value="Unassembled WGS sequence"/>
</dbReference>
<dbReference type="Pfam" id="PF00664">
    <property type="entry name" value="ABC_membrane"/>
    <property type="match status" value="1"/>
</dbReference>
<dbReference type="InterPro" id="IPR039421">
    <property type="entry name" value="Type_1_exporter"/>
</dbReference>
<keyword evidence="5 7" id="KW-1133">Transmembrane helix</keyword>
<feature type="transmembrane region" description="Helical" evidence="7">
    <location>
        <begin position="248"/>
        <end position="266"/>
    </location>
</feature>
<dbReference type="PANTHER" id="PTHR24221">
    <property type="entry name" value="ATP-BINDING CASSETTE SUB-FAMILY B"/>
    <property type="match status" value="1"/>
</dbReference>
<feature type="transmembrane region" description="Helical" evidence="7">
    <location>
        <begin position="133"/>
        <end position="154"/>
    </location>
</feature>
<dbReference type="SUPFAM" id="SSF52540">
    <property type="entry name" value="P-loop containing nucleoside triphosphate hydrolases"/>
    <property type="match status" value="1"/>
</dbReference>
<sequence>MRELKDITSLVLQEKKTVWMTLAFGLFAGLAGVSLFSASGYLISIAALETPIYILTIFIVLIKLLGFLRAGARYVERYVSHDATFMILKRLRTTFFSRLIPEVPRLFNRYPKGELLNRVTADVENLQYYFLRVLYPPLLFTVVMLFVIAFYSVFSLWQALAVAVAFIVTLLVMPALGIWRLRRRDDQVQQARGRLMTEAADVLHGRTDLFMANELDDHISNLKETSKQYSETAAGAERSLRQQETWQLLVSFTVVWVVTAIAGFEASAGELGGVYIAMLILLAMVAFETAEPLGVFPYHFHQAAQAAGRLHDVTEDKESTVQTAMSADPPSFTLHKAGFHYPGETLPALDQANASIPAARHTAVVGASGAGKTVLLHVLLRVLTATDGRVEIHGQSAENISPESLWEMTNVSLQEHAFFQGTIRDNLNLREHDVTDEALLKALQDAEAGEFSLDAVVEEQGRNLSGGERQRLALARLFLHDAPLWMLDEPLTGIDPASRVKLKAKLKERTKGRTVVWVTHELSEVEDADHVVVLQDGTVVEEGTYIDLMTRGGTLCEMKQVEKNMLQA</sequence>
<feature type="domain" description="ABC transmembrane type-1" evidence="9">
    <location>
        <begin position="19"/>
        <end position="305"/>
    </location>
</feature>
<evidence type="ECO:0000313" key="10">
    <source>
        <dbReference type="EMBL" id="PSL50429.1"/>
    </source>
</evidence>
<evidence type="ECO:0000313" key="11">
    <source>
        <dbReference type="Proteomes" id="UP000242310"/>
    </source>
</evidence>
<feature type="domain" description="ABC transporter" evidence="8">
    <location>
        <begin position="334"/>
        <end position="561"/>
    </location>
</feature>
<dbReference type="SMART" id="SM00382">
    <property type="entry name" value="AAA"/>
    <property type="match status" value="1"/>
</dbReference>
<evidence type="ECO:0000259" key="8">
    <source>
        <dbReference type="PROSITE" id="PS50893"/>
    </source>
</evidence>
<proteinExistence type="predicted"/>
<comment type="caution">
    <text evidence="10">The sequence shown here is derived from an EMBL/GenBank/DDBJ whole genome shotgun (WGS) entry which is preliminary data.</text>
</comment>
<evidence type="ECO:0000256" key="7">
    <source>
        <dbReference type="SAM" id="Phobius"/>
    </source>
</evidence>
<dbReference type="PROSITE" id="PS50893">
    <property type="entry name" value="ABC_TRANSPORTER_2"/>
    <property type="match status" value="1"/>
</dbReference>
<keyword evidence="6 7" id="KW-0472">Membrane</keyword>
<comment type="subcellular location">
    <subcellularLocation>
        <location evidence="1">Cell membrane</location>
        <topology evidence="1">Multi-pass membrane protein</topology>
    </subcellularLocation>
</comment>
<dbReference type="GO" id="GO:0034775">
    <property type="term" value="P:glutathione transmembrane transport"/>
    <property type="evidence" value="ECO:0007669"/>
    <property type="project" value="InterPro"/>
</dbReference>
<reference evidence="10 11" key="1">
    <citation type="submission" date="2018-03" db="EMBL/GenBank/DDBJ databases">
        <title>Genomic Encyclopedia of Type Strains, Phase III (KMG-III): the genomes of soil and plant-associated and newly described type strains.</title>
        <authorList>
            <person name="Whitman W."/>
        </authorList>
    </citation>
    <scope>NUCLEOTIDE SEQUENCE [LARGE SCALE GENOMIC DNA]</scope>
    <source>
        <strain evidence="10 11">CGMCC 1.07653</strain>
    </source>
</reference>
<dbReference type="InterPro" id="IPR003593">
    <property type="entry name" value="AAA+_ATPase"/>
</dbReference>
<evidence type="ECO:0000256" key="3">
    <source>
        <dbReference type="ARBA" id="ARBA00022741"/>
    </source>
</evidence>
<dbReference type="GO" id="GO:0016887">
    <property type="term" value="F:ATP hydrolysis activity"/>
    <property type="evidence" value="ECO:0007669"/>
    <property type="project" value="InterPro"/>
</dbReference>
<dbReference type="InterPro" id="IPR036640">
    <property type="entry name" value="ABC1_TM_sf"/>
</dbReference>
<dbReference type="GO" id="GO:0034040">
    <property type="term" value="F:ATPase-coupled lipid transmembrane transporter activity"/>
    <property type="evidence" value="ECO:0007669"/>
    <property type="project" value="TreeGrafter"/>
</dbReference>
<dbReference type="EMBL" id="PYAV01000003">
    <property type="protein sequence ID" value="PSL50429.1"/>
    <property type="molecule type" value="Genomic_DNA"/>
</dbReference>
<evidence type="ECO:0000256" key="1">
    <source>
        <dbReference type="ARBA" id="ARBA00004651"/>
    </source>
</evidence>
<feature type="transmembrane region" description="Helical" evidence="7">
    <location>
        <begin position="50"/>
        <end position="68"/>
    </location>
</feature>
<keyword evidence="3" id="KW-0547">Nucleotide-binding</keyword>
<dbReference type="GO" id="GO:0140359">
    <property type="term" value="F:ABC-type transporter activity"/>
    <property type="evidence" value="ECO:0007669"/>
    <property type="project" value="InterPro"/>
</dbReference>
<dbReference type="SUPFAM" id="SSF90123">
    <property type="entry name" value="ABC transporter transmembrane region"/>
    <property type="match status" value="1"/>
</dbReference>
<evidence type="ECO:0000256" key="5">
    <source>
        <dbReference type="ARBA" id="ARBA00022989"/>
    </source>
</evidence>
<feature type="transmembrane region" description="Helical" evidence="7">
    <location>
        <begin position="21"/>
        <end position="44"/>
    </location>
</feature>
<dbReference type="GO" id="GO:0005886">
    <property type="term" value="C:plasma membrane"/>
    <property type="evidence" value="ECO:0007669"/>
    <property type="project" value="UniProtKB-SubCell"/>
</dbReference>
<dbReference type="InterPro" id="IPR017871">
    <property type="entry name" value="ABC_transporter-like_CS"/>
</dbReference>
<protein>
    <submittedName>
        <fullName evidence="10">ATP-binding cassette subfamily C protein CydC</fullName>
    </submittedName>
</protein>
<dbReference type="GO" id="GO:0005524">
    <property type="term" value="F:ATP binding"/>
    <property type="evidence" value="ECO:0007669"/>
    <property type="project" value="UniProtKB-KW"/>
</dbReference>
<evidence type="ECO:0000256" key="4">
    <source>
        <dbReference type="ARBA" id="ARBA00022840"/>
    </source>
</evidence>
<dbReference type="InterPro" id="IPR014223">
    <property type="entry name" value="ABC_CydC/D"/>
</dbReference>
<gene>
    <name evidence="10" type="ORF">B0H94_10340</name>
</gene>
<dbReference type="PROSITE" id="PS50929">
    <property type="entry name" value="ABC_TM1F"/>
    <property type="match status" value="1"/>
</dbReference>
<dbReference type="PANTHER" id="PTHR24221:SF653">
    <property type="entry name" value="TRANSPORT ATP-BINDING PROTEIN CYDC"/>
    <property type="match status" value="1"/>
</dbReference>
<dbReference type="NCBIfam" id="TIGR02868">
    <property type="entry name" value="CydC"/>
    <property type="match status" value="1"/>
</dbReference>
<evidence type="ECO:0000256" key="2">
    <source>
        <dbReference type="ARBA" id="ARBA00022692"/>
    </source>
</evidence>
<accession>A0A2P8HW24</accession>
<dbReference type="InterPro" id="IPR003439">
    <property type="entry name" value="ABC_transporter-like_ATP-bd"/>
</dbReference>
<evidence type="ECO:0000259" key="9">
    <source>
        <dbReference type="PROSITE" id="PS50929"/>
    </source>
</evidence>
<dbReference type="InterPro" id="IPR027417">
    <property type="entry name" value="P-loop_NTPase"/>
</dbReference>
<dbReference type="AlphaFoldDB" id="A0A2P8HW24"/>
<dbReference type="Gene3D" id="3.40.50.300">
    <property type="entry name" value="P-loop containing nucleotide triphosphate hydrolases"/>
    <property type="match status" value="1"/>
</dbReference>
<dbReference type="Gene3D" id="1.20.1560.10">
    <property type="entry name" value="ABC transporter type 1, transmembrane domain"/>
    <property type="match status" value="1"/>
</dbReference>
<feature type="transmembrane region" description="Helical" evidence="7">
    <location>
        <begin position="160"/>
        <end position="179"/>
    </location>
</feature>
<name>A0A2P8HW24_9BACI</name>
<dbReference type="GO" id="GO:0045454">
    <property type="term" value="P:cell redox homeostasis"/>
    <property type="evidence" value="ECO:0007669"/>
    <property type="project" value="InterPro"/>
</dbReference>
<dbReference type="Pfam" id="PF00005">
    <property type="entry name" value="ABC_tran"/>
    <property type="match status" value="1"/>
</dbReference>
<organism evidence="10 11">
    <name type="scientific">Salsuginibacillus halophilus</name>
    <dbReference type="NCBI Taxonomy" id="517424"/>
    <lineage>
        <taxon>Bacteria</taxon>
        <taxon>Bacillati</taxon>
        <taxon>Bacillota</taxon>
        <taxon>Bacilli</taxon>
        <taxon>Bacillales</taxon>
        <taxon>Bacillaceae</taxon>
        <taxon>Salsuginibacillus</taxon>
    </lineage>
</organism>
<dbReference type="InterPro" id="IPR011527">
    <property type="entry name" value="ABC1_TM_dom"/>
</dbReference>
<dbReference type="RefSeq" id="WP_181315229.1">
    <property type="nucleotide sequence ID" value="NZ_PYAV01000003.1"/>
</dbReference>
<keyword evidence="2 7" id="KW-0812">Transmembrane</keyword>
<feature type="transmembrane region" description="Helical" evidence="7">
    <location>
        <begin position="272"/>
        <end position="290"/>
    </location>
</feature>
<evidence type="ECO:0000256" key="6">
    <source>
        <dbReference type="ARBA" id="ARBA00023136"/>
    </source>
</evidence>
<dbReference type="PROSITE" id="PS00211">
    <property type="entry name" value="ABC_TRANSPORTER_1"/>
    <property type="match status" value="1"/>
</dbReference>